<dbReference type="PANTHER" id="PTHR30157">
    <property type="entry name" value="FERRIC REDUCTASE, NADPH-DEPENDENT"/>
    <property type="match status" value="1"/>
</dbReference>
<evidence type="ECO:0000259" key="1">
    <source>
        <dbReference type="PROSITE" id="PS51384"/>
    </source>
</evidence>
<evidence type="ECO:0000313" key="3">
    <source>
        <dbReference type="Proteomes" id="UP001500689"/>
    </source>
</evidence>
<dbReference type="CDD" id="cd06193">
    <property type="entry name" value="siderophore_interacting"/>
    <property type="match status" value="1"/>
</dbReference>
<dbReference type="PROSITE" id="PS51384">
    <property type="entry name" value="FAD_FR"/>
    <property type="match status" value="1"/>
</dbReference>
<keyword evidence="3" id="KW-1185">Reference proteome</keyword>
<dbReference type="InterPro" id="IPR007037">
    <property type="entry name" value="SIP_rossman_dom"/>
</dbReference>
<accession>A0ABP6YJS1</accession>
<protein>
    <submittedName>
        <fullName evidence="2">Siderophore-interacting protein</fullName>
    </submittedName>
</protein>
<dbReference type="Proteomes" id="UP001500689">
    <property type="component" value="Unassembled WGS sequence"/>
</dbReference>
<comment type="caution">
    <text evidence="2">The sequence shown here is derived from an EMBL/GenBank/DDBJ whole genome shotgun (WGS) entry which is preliminary data.</text>
</comment>
<dbReference type="InterPro" id="IPR017927">
    <property type="entry name" value="FAD-bd_FR_type"/>
</dbReference>
<dbReference type="PANTHER" id="PTHR30157:SF0">
    <property type="entry name" value="NADPH-DEPENDENT FERRIC-CHELATE REDUCTASE"/>
    <property type="match status" value="1"/>
</dbReference>
<organism evidence="2 3">
    <name type="scientific">Amycolatopsis ultiminotia</name>
    <dbReference type="NCBI Taxonomy" id="543629"/>
    <lineage>
        <taxon>Bacteria</taxon>
        <taxon>Bacillati</taxon>
        <taxon>Actinomycetota</taxon>
        <taxon>Actinomycetes</taxon>
        <taxon>Pseudonocardiales</taxon>
        <taxon>Pseudonocardiaceae</taxon>
        <taxon>Amycolatopsis</taxon>
    </lineage>
</organism>
<dbReference type="Gene3D" id="3.40.50.80">
    <property type="entry name" value="Nucleotide-binding domain of ferredoxin-NADP reductase (FNR) module"/>
    <property type="match status" value="1"/>
</dbReference>
<sequence length="265" mass="29346">MPSSAADREILPATVCRVRRITPHLHSVTVRGPDLARFEPLGFDQALRLFLPKPGQDGLRLPVVGRDGWLAAFRAMPQDQRPRARIYTVRAFSAAAGELEIEFVVHGEQAPASRWALRARPGDRLGLLAEGVRFRPPTYAGTHLLVGEESALPAILGVLESAPPGWRADVLLEIPSTADIRGLPSRSGVDVRWLPRDDERRRPGDLALDALRALPQPNPLPTYVYLVGERRLVTDGRRHVIRSWGLDPAMVEFVGYWRYGEPSAG</sequence>
<dbReference type="InterPro" id="IPR039261">
    <property type="entry name" value="FNR_nucleotide-bd"/>
</dbReference>
<evidence type="ECO:0000313" key="2">
    <source>
        <dbReference type="EMBL" id="GAA3585068.1"/>
    </source>
</evidence>
<gene>
    <name evidence="2" type="ORF">GCM10022222_82120</name>
</gene>
<dbReference type="InterPro" id="IPR013113">
    <property type="entry name" value="SIP_FAD-bd"/>
</dbReference>
<feature type="domain" description="FAD-binding FR-type" evidence="1">
    <location>
        <begin position="8"/>
        <end position="137"/>
    </location>
</feature>
<name>A0ABP6YJS1_9PSEU</name>
<dbReference type="EMBL" id="BAAAZN010000030">
    <property type="protein sequence ID" value="GAA3585068.1"/>
    <property type="molecule type" value="Genomic_DNA"/>
</dbReference>
<dbReference type="Pfam" id="PF04954">
    <property type="entry name" value="SIP"/>
    <property type="match status" value="1"/>
</dbReference>
<dbReference type="InterPro" id="IPR039374">
    <property type="entry name" value="SIP_fam"/>
</dbReference>
<dbReference type="Pfam" id="PF08021">
    <property type="entry name" value="FAD_binding_9"/>
    <property type="match status" value="1"/>
</dbReference>
<dbReference type="InterPro" id="IPR017938">
    <property type="entry name" value="Riboflavin_synthase-like_b-brl"/>
</dbReference>
<dbReference type="SUPFAM" id="SSF63380">
    <property type="entry name" value="Riboflavin synthase domain-like"/>
    <property type="match status" value="1"/>
</dbReference>
<proteinExistence type="predicted"/>
<reference evidence="3" key="1">
    <citation type="journal article" date="2019" name="Int. J. Syst. Evol. Microbiol.">
        <title>The Global Catalogue of Microorganisms (GCM) 10K type strain sequencing project: providing services to taxonomists for standard genome sequencing and annotation.</title>
        <authorList>
            <consortium name="The Broad Institute Genomics Platform"/>
            <consortium name="The Broad Institute Genome Sequencing Center for Infectious Disease"/>
            <person name="Wu L."/>
            <person name="Ma J."/>
        </authorList>
    </citation>
    <scope>NUCLEOTIDE SEQUENCE [LARGE SCALE GENOMIC DNA]</scope>
    <source>
        <strain evidence="3">JCM 16898</strain>
    </source>
</reference>
<dbReference type="Gene3D" id="2.40.30.10">
    <property type="entry name" value="Translation factors"/>
    <property type="match status" value="1"/>
</dbReference>